<organism evidence="5 6">
    <name type="scientific">Mycoplasma phocoenae</name>
    <dbReference type="NCBI Taxonomy" id="754517"/>
    <lineage>
        <taxon>Bacteria</taxon>
        <taxon>Bacillati</taxon>
        <taxon>Mycoplasmatota</taxon>
        <taxon>Mollicutes</taxon>
        <taxon>Mycoplasmataceae</taxon>
        <taxon>Mycoplasma</taxon>
    </lineage>
</organism>
<dbReference type="CDD" id="cd00009">
    <property type="entry name" value="AAA"/>
    <property type="match status" value="1"/>
</dbReference>
<dbReference type="InterPro" id="IPR027417">
    <property type="entry name" value="P-loop_NTPase"/>
</dbReference>
<evidence type="ECO:0000259" key="4">
    <source>
        <dbReference type="SMART" id="SM00382"/>
    </source>
</evidence>
<dbReference type="Gene3D" id="3.40.50.300">
    <property type="entry name" value="P-loop containing nucleotide triphosphate hydrolases"/>
    <property type="match status" value="1"/>
</dbReference>
<dbReference type="EMBL" id="CP051481">
    <property type="protein sequence ID" value="QJG67161.1"/>
    <property type="molecule type" value="Genomic_DNA"/>
</dbReference>
<dbReference type="PANTHER" id="PTHR13779:SF7">
    <property type="entry name" value="ATPASE WRNIP1"/>
    <property type="match status" value="1"/>
</dbReference>
<dbReference type="Pfam" id="PF16193">
    <property type="entry name" value="AAA_assoc_2"/>
    <property type="match status" value="1"/>
</dbReference>
<reference evidence="5 6" key="1">
    <citation type="submission" date="2020-04" db="EMBL/GenBank/DDBJ databases">
        <title>Novel Mycoplasma species detected in Phocoena phocoena (harbor porpoise) from the USA.</title>
        <authorList>
            <person name="Volokhov D.V."/>
        </authorList>
    </citation>
    <scope>NUCLEOTIDE SEQUENCE [LARGE SCALE GENOMIC DNA]</scope>
    <source>
        <strain evidence="5 6">Phocoena C-264-GEN</strain>
    </source>
</reference>
<dbReference type="RefSeq" id="WP_169605212.1">
    <property type="nucleotide sequence ID" value="NZ_CP051481.1"/>
</dbReference>
<dbReference type="SUPFAM" id="SSF52540">
    <property type="entry name" value="P-loop containing nucleoside triphosphate hydrolases"/>
    <property type="match status" value="1"/>
</dbReference>
<dbReference type="InterPro" id="IPR032423">
    <property type="entry name" value="AAA_assoc_2"/>
</dbReference>
<dbReference type="InterPro" id="IPR008921">
    <property type="entry name" value="DNA_pol3_clamp-load_cplx_C"/>
</dbReference>
<keyword evidence="2" id="KW-0378">Hydrolase</keyword>
<dbReference type="AlphaFoldDB" id="A0A858U532"/>
<accession>A0A858U532</accession>
<proteinExistence type="predicted"/>
<evidence type="ECO:0000256" key="3">
    <source>
        <dbReference type="ARBA" id="ARBA00022840"/>
    </source>
</evidence>
<dbReference type="Pfam" id="PF12002">
    <property type="entry name" value="MgsA_C"/>
    <property type="match status" value="1"/>
</dbReference>
<dbReference type="GO" id="GO:0017116">
    <property type="term" value="F:single-stranded DNA helicase activity"/>
    <property type="evidence" value="ECO:0007669"/>
    <property type="project" value="TreeGrafter"/>
</dbReference>
<dbReference type="GO" id="GO:0008047">
    <property type="term" value="F:enzyme activator activity"/>
    <property type="evidence" value="ECO:0007669"/>
    <property type="project" value="TreeGrafter"/>
</dbReference>
<name>A0A858U532_9MOLU</name>
<dbReference type="InterPro" id="IPR021886">
    <property type="entry name" value="MgsA_C"/>
</dbReference>
<keyword evidence="3" id="KW-0067">ATP-binding</keyword>
<dbReference type="GO" id="GO:0000731">
    <property type="term" value="P:DNA synthesis involved in DNA repair"/>
    <property type="evidence" value="ECO:0007669"/>
    <property type="project" value="TreeGrafter"/>
</dbReference>
<dbReference type="Gene3D" id="1.10.3710.10">
    <property type="entry name" value="DNA polymerase III clamp loader subunits, C-terminal domain"/>
    <property type="match status" value="1"/>
</dbReference>
<dbReference type="PANTHER" id="PTHR13779">
    <property type="entry name" value="WERNER HELICASE-INTERACTING PROTEIN 1 FAMILY MEMBER"/>
    <property type="match status" value="1"/>
</dbReference>
<keyword evidence="1" id="KW-0547">Nucleotide-binding</keyword>
<dbReference type="InterPro" id="IPR003593">
    <property type="entry name" value="AAA+_ATPase"/>
</dbReference>
<dbReference type="GO" id="GO:0005524">
    <property type="term" value="F:ATP binding"/>
    <property type="evidence" value="ECO:0007669"/>
    <property type="project" value="UniProtKB-KW"/>
</dbReference>
<dbReference type="InterPro" id="IPR008824">
    <property type="entry name" value="RuvB-like_N"/>
</dbReference>
<dbReference type="InterPro" id="IPR002464">
    <property type="entry name" value="DNA/RNA_helicase_DEAH_CS"/>
</dbReference>
<dbReference type="GO" id="GO:0003677">
    <property type="term" value="F:DNA binding"/>
    <property type="evidence" value="ECO:0007669"/>
    <property type="project" value="InterPro"/>
</dbReference>
<dbReference type="GO" id="GO:0009378">
    <property type="term" value="F:four-way junction helicase activity"/>
    <property type="evidence" value="ECO:0007669"/>
    <property type="project" value="InterPro"/>
</dbReference>
<dbReference type="Pfam" id="PF05496">
    <property type="entry name" value="RuvB_N"/>
    <property type="match status" value="1"/>
</dbReference>
<evidence type="ECO:0000256" key="2">
    <source>
        <dbReference type="ARBA" id="ARBA00022801"/>
    </source>
</evidence>
<dbReference type="SUPFAM" id="SSF48019">
    <property type="entry name" value="post-AAA+ oligomerization domain-like"/>
    <property type="match status" value="1"/>
</dbReference>
<evidence type="ECO:0000256" key="1">
    <source>
        <dbReference type="ARBA" id="ARBA00022741"/>
    </source>
</evidence>
<dbReference type="GO" id="GO:0006261">
    <property type="term" value="P:DNA-templated DNA replication"/>
    <property type="evidence" value="ECO:0007669"/>
    <property type="project" value="TreeGrafter"/>
</dbReference>
<dbReference type="Proteomes" id="UP000501060">
    <property type="component" value="Chromosome"/>
</dbReference>
<dbReference type="GO" id="GO:0016787">
    <property type="term" value="F:hydrolase activity"/>
    <property type="evidence" value="ECO:0007669"/>
    <property type="project" value="UniProtKB-KW"/>
</dbReference>
<dbReference type="KEGG" id="mphe:HGG69_02480"/>
<evidence type="ECO:0000313" key="5">
    <source>
        <dbReference type="EMBL" id="QJG67161.1"/>
    </source>
</evidence>
<protein>
    <submittedName>
        <fullName evidence="5">AAA family ATPase</fullName>
    </submittedName>
</protein>
<dbReference type="PROSITE" id="PS00690">
    <property type="entry name" value="DEAH_ATP_HELICASE"/>
    <property type="match status" value="1"/>
</dbReference>
<dbReference type="SMART" id="SM00382">
    <property type="entry name" value="AAA"/>
    <property type="match status" value="1"/>
</dbReference>
<evidence type="ECO:0000313" key="6">
    <source>
        <dbReference type="Proteomes" id="UP000501060"/>
    </source>
</evidence>
<feature type="domain" description="AAA+ ATPase" evidence="4">
    <location>
        <begin position="32"/>
        <end position="140"/>
    </location>
</feature>
<keyword evidence="6" id="KW-1185">Reference proteome</keyword>
<sequence length="401" mass="45800">MLASKQRPNNIDDLLLEKPLINLFKKIIDSKDKRSFIFFGTPGTGKTTISLILAKEISNNQYGVFNAATDSKQMLTTLIEKYSFIVIDEIHRLNKDKQDILLPSVENSALTIYATTTENPFFKVNPALRSRTNIIELKKPSTHALAQYLKNIVDSQNLFQYESNNIFDFFAKQANHDFRIAINNLDLISKIYTANNVTIEDLKIILPSTNIQIDQSGDDYYNLLSAFHKSMRGSDVDASLYYGFQLYKSEQFDSMFRRMICASYEDVGLAKPSVALDTVNAINAFERLGVAEGYLPIGFAIVNIALAPKSNSTFTATKKAINFIEAGNNYSVPLHLKDSHYASASKLKRGLGYKYPHDFENNWVKQKYLPEQCKNIWFYGEQINGYEYKIYEYWKKIKKGD</sequence>
<dbReference type="GO" id="GO:0006310">
    <property type="term" value="P:DNA recombination"/>
    <property type="evidence" value="ECO:0007669"/>
    <property type="project" value="InterPro"/>
</dbReference>
<dbReference type="InterPro" id="IPR051314">
    <property type="entry name" value="AAA_ATPase_RarA/MGS1/WRNIP1"/>
</dbReference>
<gene>
    <name evidence="5" type="ORF">HGG69_02480</name>
</gene>
<dbReference type="Gene3D" id="1.20.272.10">
    <property type="match status" value="1"/>
</dbReference>